<evidence type="ECO:0000313" key="2">
    <source>
        <dbReference type="Proteomes" id="UP000822688"/>
    </source>
</evidence>
<accession>A0A8T0H158</accession>
<organism evidence="1 2">
    <name type="scientific">Ceratodon purpureus</name>
    <name type="common">Fire moss</name>
    <name type="synonym">Dicranum purpureum</name>
    <dbReference type="NCBI Taxonomy" id="3225"/>
    <lineage>
        <taxon>Eukaryota</taxon>
        <taxon>Viridiplantae</taxon>
        <taxon>Streptophyta</taxon>
        <taxon>Embryophyta</taxon>
        <taxon>Bryophyta</taxon>
        <taxon>Bryophytina</taxon>
        <taxon>Bryopsida</taxon>
        <taxon>Dicranidae</taxon>
        <taxon>Pseudoditrichales</taxon>
        <taxon>Ditrichaceae</taxon>
        <taxon>Ceratodon</taxon>
    </lineage>
</organism>
<dbReference type="Proteomes" id="UP000822688">
    <property type="component" value="Chromosome 8"/>
</dbReference>
<gene>
    <name evidence="1" type="ORF">KC19_8G145200</name>
</gene>
<name>A0A8T0H158_CERPU</name>
<keyword evidence="2" id="KW-1185">Reference proteome</keyword>
<dbReference type="EMBL" id="CM026429">
    <property type="protein sequence ID" value="KAG0564853.1"/>
    <property type="molecule type" value="Genomic_DNA"/>
</dbReference>
<sequence>MAFIEIKREGEDGASVATYRAKSKGKLVSEVINHLQRSGHDGILFDGRIGLTDTDLLTPGRTYIFRPSTHAPSPDAVGEVLRKLEEIEKQLAQPKQVGGKVQISAVGLSEMEHIQTVGKVKIVPYEGKRLSYTPRKQPWKAFEWDDSKTERGQSAQYLEHLKKYIDVESSDNMFTDVARKADFLSYTAFDREFVGTADVAIAAKSAVLSGLTGSGLKCIIVLKKHLGSGTSDTSFQRASFQTIVALLMATKKYPDSDTVAFLTDLREYWQIFWDDGRTIFYHCFDTSDNAVGYLEHFLDVGHNIRANPRKEFDADQLSGLDVLWGPKRQKLLTRIEEHPAGDRLSELDGLLTPEEESYFDAQRTILAVRSLPIFWDLPREALKFEFRGTGSEPPPSMYT</sequence>
<reference evidence="1" key="1">
    <citation type="submission" date="2020-06" db="EMBL/GenBank/DDBJ databases">
        <title>WGS assembly of Ceratodon purpureus strain R40.</title>
        <authorList>
            <person name="Carey S.B."/>
            <person name="Jenkins J."/>
            <person name="Shu S."/>
            <person name="Lovell J.T."/>
            <person name="Sreedasyam A."/>
            <person name="Maumus F."/>
            <person name="Tiley G.P."/>
            <person name="Fernandez-Pozo N."/>
            <person name="Barry K."/>
            <person name="Chen C."/>
            <person name="Wang M."/>
            <person name="Lipzen A."/>
            <person name="Daum C."/>
            <person name="Saski C.A."/>
            <person name="Payton A.C."/>
            <person name="Mcbreen J.C."/>
            <person name="Conrad R.E."/>
            <person name="Kollar L.M."/>
            <person name="Olsson S."/>
            <person name="Huttunen S."/>
            <person name="Landis J.B."/>
            <person name="Wickett N.J."/>
            <person name="Johnson M.G."/>
            <person name="Rensing S.A."/>
            <person name="Grimwood J."/>
            <person name="Schmutz J."/>
            <person name="Mcdaniel S.F."/>
        </authorList>
    </citation>
    <scope>NUCLEOTIDE SEQUENCE</scope>
    <source>
        <strain evidence="1">R40</strain>
    </source>
</reference>
<protein>
    <submittedName>
        <fullName evidence="1">Uncharacterized protein</fullName>
    </submittedName>
</protein>
<dbReference type="AlphaFoldDB" id="A0A8T0H158"/>
<comment type="caution">
    <text evidence="1">The sequence shown here is derived from an EMBL/GenBank/DDBJ whole genome shotgun (WGS) entry which is preliminary data.</text>
</comment>
<proteinExistence type="predicted"/>
<evidence type="ECO:0000313" key="1">
    <source>
        <dbReference type="EMBL" id="KAG0564853.1"/>
    </source>
</evidence>